<evidence type="ECO:0000256" key="2">
    <source>
        <dbReference type="ARBA" id="ARBA00008056"/>
    </source>
</evidence>
<dbReference type="PANTHER" id="PTHR10209:SF881">
    <property type="entry name" value="FI07970P-RELATED"/>
    <property type="match status" value="1"/>
</dbReference>
<evidence type="ECO:0000259" key="8">
    <source>
        <dbReference type="PROSITE" id="PS51471"/>
    </source>
</evidence>
<dbReference type="GO" id="GO:0046872">
    <property type="term" value="F:metal ion binding"/>
    <property type="evidence" value="ECO:0007669"/>
    <property type="project" value="UniProtKB-KW"/>
</dbReference>
<keyword evidence="10" id="KW-1185">Reference proteome</keyword>
<reference evidence="9 10" key="1">
    <citation type="submission" date="2019-03" db="EMBL/GenBank/DDBJ databases">
        <title>Genomic Encyclopedia of Type Strains, Phase IV (KMG-IV): sequencing the most valuable type-strain genomes for metagenomic binning, comparative biology and taxonomic classification.</title>
        <authorList>
            <person name="Goeker M."/>
        </authorList>
    </citation>
    <scope>NUCLEOTIDE SEQUENCE [LARGE SCALE GENOMIC DNA]</scope>
    <source>
        <strain evidence="9 10">DSM 45765</strain>
    </source>
</reference>
<protein>
    <submittedName>
        <fullName evidence="9">Isopenicillin N synthase-like dioxygenase</fullName>
    </submittedName>
</protein>
<dbReference type="PANTHER" id="PTHR10209">
    <property type="entry name" value="OXIDOREDUCTASE, 2OG-FE II OXYGENASE FAMILY PROTEIN"/>
    <property type="match status" value="1"/>
</dbReference>
<comment type="pathway">
    <text evidence="1">Antibiotic biosynthesis.</text>
</comment>
<keyword evidence="9" id="KW-0223">Dioxygenase</keyword>
<organism evidence="9 10">
    <name type="scientific">Tamaricihabitans halophyticus</name>
    <dbReference type="NCBI Taxonomy" id="1262583"/>
    <lineage>
        <taxon>Bacteria</taxon>
        <taxon>Bacillati</taxon>
        <taxon>Actinomycetota</taxon>
        <taxon>Actinomycetes</taxon>
        <taxon>Pseudonocardiales</taxon>
        <taxon>Pseudonocardiaceae</taxon>
        <taxon>Tamaricihabitans</taxon>
    </lineage>
</organism>
<keyword evidence="6" id="KW-0045">Antibiotic biosynthesis</keyword>
<dbReference type="InterPro" id="IPR044861">
    <property type="entry name" value="IPNS-like_FE2OG_OXY"/>
</dbReference>
<dbReference type="OrthoDB" id="21825at2"/>
<evidence type="ECO:0000256" key="5">
    <source>
        <dbReference type="ARBA" id="ARBA00023004"/>
    </source>
</evidence>
<name>A0A4R2QQP2_9PSEU</name>
<evidence type="ECO:0000256" key="1">
    <source>
        <dbReference type="ARBA" id="ARBA00004792"/>
    </source>
</evidence>
<dbReference type="Pfam" id="PF14226">
    <property type="entry name" value="DIOX_N"/>
    <property type="match status" value="1"/>
</dbReference>
<dbReference type="EMBL" id="SLXQ01000009">
    <property type="protein sequence ID" value="TCP49361.1"/>
    <property type="molecule type" value="Genomic_DNA"/>
</dbReference>
<feature type="domain" description="Fe2OG dioxygenase" evidence="8">
    <location>
        <begin position="171"/>
        <end position="279"/>
    </location>
</feature>
<evidence type="ECO:0000256" key="6">
    <source>
        <dbReference type="ARBA" id="ARBA00023194"/>
    </source>
</evidence>
<dbReference type="InterPro" id="IPR005123">
    <property type="entry name" value="Oxoglu/Fe-dep_dioxygenase_dom"/>
</dbReference>
<dbReference type="GO" id="GO:0017000">
    <property type="term" value="P:antibiotic biosynthetic process"/>
    <property type="evidence" value="ECO:0007669"/>
    <property type="project" value="UniProtKB-KW"/>
</dbReference>
<proteinExistence type="inferred from homology"/>
<dbReference type="InterPro" id="IPR026992">
    <property type="entry name" value="DIOX_N"/>
</dbReference>
<dbReference type="AlphaFoldDB" id="A0A4R2QQP2"/>
<accession>A0A4R2QQP2</accession>
<dbReference type="GO" id="GO:0051213">
    <property type="term" value="F:dioxygenase activity"/>
    <property type="evidence" value="ECO:0007669"/>
    <property type="project" value="UniProtKB-KW"/>
</dbReference>
<gene>
    <name evidence="9" type="ORF">EV191_109183</name>
</gene>
<sequence>MTAVPIINLDQRPATVAAELDAVCREIGFFQITGHGVDAEVADAAWYTARAFFDLPIAERMTVVMPEPGYPFGYSPVAGESLNQSMGGGAPADLKESFNAGPPAAEHEFADPEEASAYLPTPWPDVALPELRQTWQRYYTEMLTLGARLMSLFARGLGLSPDFFADKIDTSPSSLRALNYPEQDAPPAPGQLRAGAHTDYGTLTILRQDDAPGGLQVHTRDGEWAAVPSVPGAFVVNIGDLLARWTNDRWRSTLHRVVNPEVEPGRPTRRQSMPFFHNANWSATVECLPTCLGPGEAPNYPPVLAGPHLMNKFRATVT</sequence>
<dbReference type="PROSITE" id="PS51471">
    <property type="entry name" value="FE2OG_OXY"/>
    <property type="match status" value="1"/>
</dbReference>
<dbReference type="Pfam" id="PF03171">
    <property type="entry name" value="2OG-FeII_Oxy"/>
    <property type="match status" value="1"/>
</dbReference>
<evidence type="ECO:0000256" key="4">
    <source>
        <dbReference type="ARBA" id="ARBA00023002"/>
    </source>
</evidence>
<comment type="similarity">
    <text evidence="2 7">Belongs to the iron/ascorbate-dependent oxidoreductase family.</text>
</comment>
<evidence type="ECO:0000313" key="9">
    <source>
        <dbReference type="EMBL" id="TCP49361.1"/>
    </source>
</evidence>
<dbReference type="PRINTS" id="PR00682">
    <property type="entry name" value="IPNSYNTHASE"/>
</dbReference>
<comment type="caution">
    <text evidence="9">The sequence shown here is derived from an EMBL/GenBank/DDBJ whole genome shotgun (WGS) entry which is preliminary data.</text>
</comment>
<evidence type="ECO:0000313" key="10">
    <source>
        <dbReference type="Proteomes" id="UP000294911"/>
    </source>
</evidence>
<dbReference type="RefSeq" id="WP_132878649.1">
    <property type="nucleotide sequence ID" value="NZ_SLXQ01000009.1"/>
</dbReference>
<keyword evidence="4 7" id="KW-0560">Oxidoreductase</keyword>
<evidence type="ECO:0000256" key="7">
    <source>
        <dbReference type="RuleBase" id="RU003682"/>
    </source>
</evidence>
<evidence type="ECO:0000256" key="3">
    <source>
        <dbReference type="ARBA" id="ARBA00022723"/>
    </source>
</evidence>
<keyword evidence="5 7" id="KW-0408">Iron</keyword>
<dbReference type="Gene3D" id="2.60.120.330">
    <property type="entry name" value="B-lactam Antibiotic, Isopenicillin N Synthase, Chain"/>
    <property type="match status" value="1"/>
</dbReference>
<keyword evidence="3 7" id="KW-0479">Metal-binding</keyword>
<dbReference type="SUPFAM" id="SSF51197">
    <property type="entry name" value="Clavaminate synthase-like"/>
    <property type="match status" value="1"/>
</dbReference>
<dbReference type="InterPro" id="IPR027443">
    <property type="entry name" value="IPNS-like_sf"/>
</dbReference>
<dbReference type="Proteomes" id="UP000294911">
    <property type="component" value="Unassembled WGS sequence"/>
</dbReference>